<evidence type="ECO:0000256" key="1">
    <source>
        <dbReference type="SAM" id="MobiDB-lite"/>
    </source>
</evidence>
<accession>A0ABU0B7X1</accession>
<comment type="caution">
    <text evidence="2">The sequence shown here is derived from an EMBL/GenBank/DDBJ whole genome shotgun (WGS) entry which is preliminary data.</text>
</comment>
<gene>
    <name evidence="2" type="ORF">J2S75_000933</name>
</gene>
<evidence type="ECO:0000313" key="2">
    <source>
        <dbReference type="EMBL" id="MDQ0301910.1"/>
    </source>
</evidence>
<proteinExistence type="predicted"/>
<reference evidence="2 3" key="1">
    <citation type="submission" date="2023-07" db="EMBL/GenBank/DDBJ databases">
        <title>Genomic Encyclopedia of Type Strains, Phase IV (KMG-IV): sequencing the most valuable type-strain genomes for metagenomic binning, comparative biology and taxonomic classification.</title>
        <authorList>
            <person name="Goeker M."/>
        </authorList>
    </citation>
    <scope>NUCLEOTIDE SEQUENCE [LARGE SCALE GENOMIC DNA]</scope>
    <source>
        <strain evidence="2 3">DSM 2457</strain>
    </source>
</reference>
<organism evidence="2 3">
    <name type="scientific">Ancylobacter polymorphus</name>
    <dbReference type="NCBI Taxonomy" id="223390"/>
    <lineage>
        <taxon>Bacteria</taxon>
        <taxon>Pseudomonadati</taxon>
        <taxon>Pseudomonadota</taxon>
        <taxon>Alphaproteobacteria</taxon>
        <taxon>Hyphomicrobiales</taxon>
        <taxon>Xanthobacteraceae</taxon>
        <taxon>Ancylobacter</taxon>
    </lineage>
</organism>
<feature type="compositionally biased region" description="Basic and acidic residues" evidence="1">
    <location>
        <begin position="29"/>
        <end position="42"/>
    </location>
</feature>
<sequence length="42" mass="4953">MHVGAPPFRTRWWQNTAQNAQVKNNKGTKRVEHEQNVKRLPV</sequence>
<evidence type="ECO:0000313" key="3">
    <source>
        <dbReference type="Proteomes" id="UP001224682"/>
    </source>
</evidence>
<dbReference type="EMBL" id="JAUSUI010000002">
    <property type="protein sequence ID" value="MDQ0301910.1"/>
    <property type="molecule type" value="Genomic_DNA"/>
</dbReference>
<name>A0ABU0B7X1_9HYPH</name>
<protein>
    <submittedName>
        <fullName evidence="2">Uncharacterized protein</fullName>
    </submittedName>
</protein>
<feature type="region of interest" description="Disordered" evidence="1">
    <location>
        <begin position="21"/>
        <end position="42"/>
    </location>
</feature>
<keyword evidence="3" id="KW-1185">Reference proteome</keyword>
<dbReference type="Proteomes" id="UP001224682">
    <property type="component" value="Unassembled WGS sequence"/>
</dbReference>